<dbReference type="Proteomes" id="UP000254626">
    <property type="component" value="Unassembled WGS sequence"/>
</dbReference>
<keyword evidence="6" id="KW-1133">Transmembrane helix</keyword>
<evidence type="ECO:0000256" key="2">
    <source>
        <dbReference type="ARBA" id="ARBA00022676"/>
    </source>
</evidence>
<dbReference type="PANTHER" id="PTHR48090:SF3">
    <property type="entry name" value="UNDECAPRENYL-PHOSPHATE 4-DEOXY-4-FORMAMIDO-L-ARABINOSE TRANSFERASE"/>
    <property type="match status" value="1"/>
</dbReference>
<gene>
    <name evidence="10" type="primary">arnC</name>
    <name evidence="9" type="ORF">AL536_02080</name>
    <name evidence="10" type="ORF">NCTC11327_03993</name>
</gene>
<dbReference type="InterPro" id="IPR001173">
    <property type="entry name" value="Glyco_trans_2-like"/>
</dbReference>
<evidence type="ECO:0000313" key="9">
    <source>
        <dbReference type="EMBL" id="AMF92292.1"/>
    </source>
</evidence>
<reference evidence="9" key="2">
    <citation type="submission" date="2018-01" db="EMBL/GenBank/DDBJ databases">
        <title>FDA dAtabase for Regulatory Grade micrObial Sequences (FDA-ARGOS): Supporting development and validation of Infectious Disease Dx tests.</title>
        <authorList>
            <person name="Hoffmann M."/>
            <person name="Allard M."/>
            <person name="Evans P."/>
            <person name="Brown E."/>
            <person name="Tallon L."/>
            <person name="Sadzewicz L."/>
            <person name="Sengamalay N."/>
            <person name="Ott S."/>
            <person name="Godinez A."/>
            <person name="Nagaraj S."/>
            <person name="Vyas G."/>
            <person name="Aluvathingal J."/>
            <person name="Nadendla S."/>
            <person name="Geyer C."/>
            <person name="Sichtig H."/>
        </authorList>
    </citation>
    <scope>NUCLEOTIDE SEQUENCE</scope>
    <source>
        <strain evidence="9">ATCC 33809</strain>
    </source>
</reference>
<dbReference type="CDD" id="cd04179">
    <property type="entry name" value="DPM_DPG-synthase_like"/>
    <property type="match status" value="1"/>
</dbReference>
<evidence type="ECO:0000313" key="10">
    <source>
        <dbReference type="EMBL" id="SUQ27124.1"/>
    </source>
</evidence>
<accession>A0AAX2LY69</accession>
<evidence type="ECO:0000256" key="4">
    <source>
        <dbReference type="ARBA" id="ARBA00022692"/>
    </source>
</evidence>
<dbReference type="RefSeq" id="WP_061055463.1">
    <property type="nucleotide sequence ID" value="NZ_CABLBX010000004.1"/>
</dbReference>
<evidence type="ECO:0000313" key="12">
    <source>
        <dbReference type="Proteomes" id="UP000254626"/>
    </source>
</evidence>
<dbReference type="Proteomes" id="UP000057088">
    <property type="component" value="Chromosome 1"/>
</dbReference>
<evidence type="ECO:0000256" key="3">
    <source>
        <dbReference type="ARBA" id="ARBA00022679"/>
    </source>
</evidence>
<evidence type="ECO:0000259" key="8">
    <source>
        <dbReference type="Pfam" id="PF00535"/>
    </source>
</evidence>
<dbReference type="Gene3D" id="3.90.550.10">
    <property type="entry name" value="Spore Coat Polysaccharide Biosynthesis Protein SpsA, Chain A"/>
    <property type="match status" value="1"/>
</dbReference>
<dbReference type="AlphaFoldDB" id="A0AAX2LY69"/>
<dbReference type="GO" id="GO:0099621">
    <property type="term" value="F:undecaprenyl-phosphate 4-deoxy-4-formamido-L-arabinose transferase activity"/>
    <property type="evidence" value="ECO:0007669"/>
    <property type="project" value="UniProtKB-EC"/>
</dbReference>
<name>A0AAX2LY69_VIBFL</name>
<keyword evidence="5" id="KW-0448">Lipopolysaccharide biosynthesis</keyword>
<reference evidence="11" key="1">
    <citation type="submission" date="2015-12" db="EMBL/GenBank/DDBJ databases">
        <title>FDA dAtabase for Regulatory Grade micrObial Sequences (FDA-ARGOS): Supporting development and validation of Infectious Disease Dx tests.</title>
        <authorList>
            <person name="Hoffmann M."/>
            <person name="Allard M."/>
            <person name="Evans P."/>
            <person name="Brown E."/>
            <person name="Tallon L.J."/>
            <person name="Sadzewicz L."/>
            <person name="Sengamalay N."/>
            <person name="Ott S."/>
            <person name="Godinez A."/>
            <person name="Nagaraj S."/>
            <person name="Vyas G."/>
            <person name="Aluvathingal J."/>
            <person name="Nadendla S."/>
            <person name="Geyer C."/>
            <person name="Sichtig H."/>
        </authorList>
    </citation>
    <scope>NUCLEOTIDE SEQUENCE [LARGE SCALE GENOMIC DNA]</scope>
    <source>
        <strain evidence="11">ATCC 33809</strain>
    </source>
</reference>
<organism evidence="10 12">
    <name type="scientific">Vibrio fluvialis</name>
    <dbReference type="NCBI Taxonomy" id="676"/>
    <lineage>
        <taxon>Bacteria</taxon>
        <taxon>Pseudomonadati</taxon>
        <taxon>Pseudomonadota</taxon>
        <taxon>Gammaproteobacteria</taxon>
        <taxon>Vibrionales</taxon>
        <taxon>Vibrionaceae</taxon>
        <taxon>Vibrio</taxon>
    </lineage>
</organism>
<evidence type="ECO:0000256" key="1">
    <source>
        <dbReference type="ARBA" id="ARBA00022475"/>
    </source>
</evidence>
<dbReference type="EC" id="2.4.2.53" evidence="10"/>
<proteinExistence type="predicted"/>
<evidence type="ECO:0000256" key="6">
    <source>
        <dbReference type="ARBA" id="ARBA00022989"/>
    </source>
</evidence>
<reference evidence="10 12" key="3">
    <citation type="submission" date="2018-06" db="EMBL/GenBank/DDBJ databases">
        <authorList>
            <consortium name="Pathogen Informatics"/>
            <person name="Doyle S."/>
        </authorList>
    </citation>
    <scope>NUCLEOTIDE SEQUENCE [LARGE SCALE GENOMIC DNA]</scope>
    <source>
        <strain evidence="10 12">NCTC11327</strain>
    </source>
</reference>
<dbReference type="GeneID" id="29384492"/>
<evidence type="ECO:0000313" key="11">
    <source>
        <dbReference type="Proteomes" id="UP000057088"/>
    </source>
</evidence>
<dbReference type="EMBL" id="CP014034">
    <property type="protein sequence ID" value="AMF92292.1"/>
    <property type="molecule type" value="Genomic_DNA"/>
</dbReference>
<keyword evidence="4" id="KW-0812">Transmembrane</keyword>
<dbReference type="EMBL" id="UHIP01000002">
    <property type="protein sequence ID" value="SUQ27124.1"/>
    <property type="molecule type" value="Genomic_DNA"/>
</dbReference>
<dbReference type="InterPro" id="IPR029044">
    <property type="entry name" value="Nucleotide-diphossugar_trans"/>
</dbReference>
<keyword evidence="1" id="KW-1003">Cell membrane</keyword>
<evidence type="ECO:0000256" key="5">
    <source>
        <dbReference type="ARBA" id="ARBA00022985"/>
    </source>
</evidence>
<keyword evidence="11" id="KW-1185">Reference proteome</keyword>
<keyword evidence="7" id="KW-0472">Membrane</keyword>
<dbReference type="SUPFAM" id="SSF53448">
    <property type="entry name" value="Nucleotide-diphospho-sugar transferases"/>
    <property type="match status" value="1"/>
</dbReference>
<keyword evidence="2 10" id="KW-0328">Glycosyltransferase</keyword>
<evidence type="ECO:0000256" key="7">
    <source>
        <dbReference type="ARBA" id="ARBA00023136"/>
    </source>
</evidence>
<dbReference type="PANTHER" id="PTHR48090">
    <property type="entry name" value="UNDECAPRENYL-PHOSPHATE 4-DEOXY-4-FORMAMIDO-L-ARABINOSE TRANSFERASE-RELATED"/>
    <property type="match status" value="1"/>
</dbReference>
<keyword evidence="3 10" id="KW-0808">Transferase</keyword>
<protein>
    <submittedName>
        <fullName evidence="10">Glycosyl transferase family protein</fullName>
        <ecNumber evidence="10">2.4.2.53</ecNumber>
    </submittedName>
    <submittedName>
        <fullName evidence="9">Glycosyltransferase family 2 protein</fullName>
    </submittedName>
</protein>
<dbReference type="GO" id="GO:0009103">
    <property type="term" value="P:lipopolysaccharide biosynthetic process"/>
    <property type="evidence" value="ECO:0007669"/>
    <property type="project" value="UniProtKB-KW"/>
</dbReference>
<dbReference type="GO" id="GO:0005886">
    <property type="term" value="C:plasma membrane"/>
    <property type="evidence" value="ECO:0007669"/>
    <property type="project" value="TreeGrafter"/>
</dbReference>
<sequence>MQPQLSVVLPAKNEAGNIGPLIEEIHHALNTHIEFEVVLTDDGSDDATVQEAIDTATRLDCALTVMRHPKSCGQSTAVHTAIRNAKGKLIATLDADGQNDPADIIPMLDKANQLTEPHFCIAGYRNKRKDTAWVNFQSKVANQIRQAFLADGVPDSGCGLKLFPKETFLLLPYFDHMHRFLPALIRRMNGTIVVHPVHHRQRSAGVSKYNVWNRLWVGIVDLFGVMWLRRRTKWPEVELAYTKADYENR</sequence>
<dbReference type="KEGG" id="vfl:AL536_02080"/>
<feature type="domain" description="Glycosyltransferase 2-like" evidence="8">
    <location>
        <begin position="6"/>
        <end position="166"/>
    </location>
</feature>
<dbReference type="FunFam" id="3.90.550.10:FF:000170">
    <property type="entry name" value="Dolichol-phosphate mannosyltransferase"/>
    <property type="match status" value="1"/>
</dbReference>
<dbReference type="Pfam" id="PF00535">
    <property type="entry name" value="Glycos_transf_2"/>
    <property type="match status" value="1"/>
</dbReference>
<dbReference type="InterPro" id="IPR050256">
    <property type="entry name" value="Glycosyltransferase_2"/>
</dbReference>